<dbReference type="EMBL" id="FWXV01000011">
    <property type="protein sequence ID" value="SMD24919.1"/>
    <property type="molecule type" value="Genomic_DNA"/>
</dbReference>
<evidence type="ECO:0000313" key="4">
    <source>
        <dbReference type="EMBL" id="SMD24919.1"/>
    </source>
</evidence>
<dbReference type="SUPFAM" id="SSF140459">
    <property type="entry name" value="PE/PPE dimer-like"/>
    <property type="match status" value="1"/>
</dbReference>
<comment type="similarity">
    <text evidence="1">Belongs to the mycobacterial PPE family.</text>
</comment>
<keyword evidence="5" id="KW-1185">Reference proteome</keyword>
<feature type="region of interest" description="Disordered" evidence="2">
    <location>
        <begin position="1"/>
        <end position="22"/>
    </location>
</feature>
<evidence type="ECO:0000256" key="2">
    <source>
        <dbReference type="SAM" id="MobiDB-lite"/>
    </source>
</evidence>
<dbReference type="Gene3D" id="1.20.1260.20">
    <property type="entry name" value="PPE superfamily"/>
    <property type="match status" value="1"/>
</dbReference>
<reference evidence="4 5" key="1">
    <citation type="submission" date="2017-04" db="EMBL/GenBank/DDBJ databases">
        <authorList>
            <person name="Afonso C.L."/>
            <person name="Miller P.J."/>
            <person name="Scott M.A."/>
            <person name="Spackman E."/>
            <person name="Goraichik I."/>
            <person name="Dimitrov K.M."/>
            <person name="Suarez D.L."/>
            <person name="Swayne D.E."/>
        </authorList>
    </citation>
    <scope>NUCLEOTIDE SEQUENCE [LARGE SCALE GENOMIC DNA]</scope>
    <source>
        <strain evidence="4 5">DSM 43828</strain>
    </source>
</reference>
<dbReference type="Proteomes" id="UP000192674">
    <property type="component" value="Unassembled WGS sequence"/>
</dbReference>
<dbReference type="InterPro" id="IPR000030">
    <property type="entry name" value="PPE_dom"/>
</dbReference>
<evidence type="ECO:0000256" key="1">
    <source>
        <dbReference type="ARBA" id="ARBA00010652"/>
    </source>
</evidence>
<name>A0A1W2FSI6_KIBAR</name>
<sequence length="328" mass="34895">MDELSAEDLVAKPDAQTGFEGSGGVESVANLVKDIGNESNWQELTIDGALVGLDALSMVMNPLGELVKAGIGWLMEHLDFIREPLEVLTGDPGQINAIAETWQNIGKRLVDATNEYQAAMALTEGWRGDSATKYRELAQSYIDALGHIAKQAQDAASGVKIAGVVVATTRAIIFDMIATFISNVITRALLALASSWFTFGASVGAFIASVVADAVQLAAKLQKRVGKLLQAIQQFVAKYRVLGDKSADAAKALGRKSTELGREANKAIKQTTKTLDNLAPDSGKLKAYTDYVDKMGNSAIGKRLDGMGTKVVKEGTKATNETVNSDED</sequence>
<protein>
    <submittedName>
        <fullName evidence="4">PPE family protein</fullName>
    </submittedName>
</protein>
<accession>A0A1W2FSI6</accession>
<dbReference type="Pfam" id="PF00823">
    <property type="entry name" value="PPE"/>
    <property type="match status" value="1"/>
</dbReference>
<dbReference type="RefSeq" id="WP_051895254.1">
    <property type="nucleotide sequence ID" value="NZ_FWXV01000011.1"/>
</dbReference>
<dbReference type="AlphaFoldDB" id="A0A1W2FSI6"/>
<feature type="domain" description="PPE" evidence="3">
    <location>
        <begin position="92"/>
        <end position="177"/>
    </location>
</feature>
<evidence type="ECO:0000259" key="3">
    <source>
        <dbReference type="Pfam" id="PF00823"/>
    </source>
</evidence>
<evidence type="ECO:0000313" key="5">
    <source>
        <dbReference type="Proteomes" id="UP000192674"/>
    </source>
</evidence>
<proteinExistence type="inferred from homology"/>
<dbReference type="OrthoDB" id="4763957at2"/>
<gene>
    <name evidence="4" type="ORF">SAMN05661093_08792</name>
</gene>
<organism evidence="4 5">
    <name type="scientific">Kibdelosporangium aridum</name>
    <dbReference type="NCBI Taxonomy" id="2030"/>
    <lineage>
        <taxon>Bacteria</taxon>
        <taxon>Bacillati</taxon>
        <taxon>Actinomycetota</taxon>
        <taxon>Actinomycetes</taxon>
        <taxon>Pseudonocardiales</taxon>
        <taxon>Pseudonocardiaceae</taxon>
        <taxon>Kibdelosporangium</taxon>
    </lineage>
</organism>
<dbReference type="InterPro" id="IPR038332">
    <property type="entry name" value="PPE_sf"/>
</dbReference>